<feature type="transmembrane region" description="Helical" evidence="5">
    <location>
        <begin position="65"/>
        <end position="82"/>
    </location>
</feature>
<feature type="transmembrane region" description="Helical" evidence="5">
    <location>
        <begin position="142"/>
        <end position="160"/>
    </location>
</feature>
<feature type="transmembrane region" description="Helical" evidence="5">
    <location>
        <begin position="88"/>
        <end position="106"/>
    </location>
</feature>
<feature type="transmembrane region" description="Helical" evidence="5">
    <location>
        <begin position="167"/>
        <end position="185"/>
    </location>
</feature>
<evidence type="ECO:0000259" key="6">
    <source>
        <dbReference type="PROSITE" id="PS50111"/>
    </source>
</evidence>
<dbReference type="AlphaFoldDB" id="A0A4U1BH16"/>
<dbReference type="Proteomes" id="UP000305674">
    <property type="component" value="Unassembled WGS sequence"/>
</dbReference>
<keyword evidence="8" id="KW-1185">Reference proteome</keyword>
<dbReference type="PANTHER" id="PTHR43531">
    <property type="entry name" value="PROTEIN ICFG"/>
    <property type="match status" value="1"/>
</dbReference>
<evidence type="ECO:0000256" key="4">
    <source>
        <dbReference type="SAM" id="Coils"/>
    </source>
</evidence>
<dbReference type="InterPro" id="IPR004089">
    <property type="entry name" value="MCPsignal_dom"/>
</dbReference>
<feature type="coiled-coil region" evidence="4">
    <location>
        <begin position="258"/>
        <end position="285"/>
    </location>
</feature>
<dbReference type="GO" id="GO:0007165">
    <property type="term" value="P:signal transduction"/>
    <property type="evidence" value="ECO:0007669"/>
    <property type="project" value="UniProtKB-KW"/>
</dbReference>
<keyword evidence="3" id="KW-0807">Transducer</keyword>
<dbReference type="GO" id="GO:0005886">
    <property type="term" value="C:plasma membrane"/>
    <property type="evidence" value="ECO:0007669"/>
    <property type="project" value="TreeGrafter"/>
</dbReference>
<keyword evidence="5" id="KW-0812">Transmembrane</keyword>
<evidence type="ECO:0000313" key="7">
    <source>
        <dbReference type="EMBL" id="TKB50317.1"/>
    </source>
</evidence>
<dbReference type="SMART" id="SM00283">
    <property type="entry name" value="MA"/>
    <property type="match status" value="1"/>
</dbReference>
<evidence type="ECO:0000256" key="2">
    <source>
        <dbReference type="ARBA" id="ARBA00029447"/>
    </source>
</evidence>
<dbReference type="EMBL" id="SWCI01000002">
    <property type="protein sequence ID" value="TKB50317.1"/>
    <property type="molecule type" value="Genomic_DNA"/>
</dbReference>
<gene>
    <name evidence="7" type="ORF">FCL40_03930</name>
</gene>
<sequence>MWATVIIVSNRVFTLLLGGGLYYSDPNGLLVYWGAPVINPFKLWHKLFIPSSGPVDEEERRKIDTTLFFLLLSLLTGLYSLIKWQAQLHVPLVTSSCLLIALELAGAVSLRVTASYRVALNLGFLGMSLHCLNLIYQSGGFLASSQGLWVPVLMVAYFICAELLMAVAWSLCAGGAALAMVLHALAGGRFPQLQLAPSAMKVEAITGVVVPLLVIGVAQGFTAIQRSRALRRAATAQQQSQQALARARLGEQSLSEVLERVNLNADELARVSDSLEQESSLLQQQVAMLDSNCADQSTAAIQIAAELQRLSQETQRSDQFVNELRVHSDSINEEARRSSDSLDASSQAIGRILDANARITGVASLITQVADQTNLLALNAAIEAARAGEQGRGFAVVAEQVRELSGRSNQAAKEIREILELSRREGEQGQVVMNDTNDIISAILGQIASSREEVVQLTGIIAQQSHSVEELSAAGQSVSHTATETSGVAKRVAEQRLRLADQVRTVQSLTQDLKAVLDAGAPG</sequence>
<keyword evidence="5" id="KW-1133">Transmembrane helix</keyword>
<reference evidence="7 8" key="1">
    <citation type="submission" date="2019-04" db="EMBL/GenBank/DDBJ databases">
        <authorList>
            <person name="Hwang J.C."/>
        </authorList>
    </citation>
    <scope>NUCLEOTIDE SEQUENCE [LARGE SCALE GENOMIC DNA]</scope>
    <source>
        <strain evidence="7 8">IMCC35001</strain>
    </source>
</reference>
<name>A0A4U1BH16_9GAMM</name>
<accession>A0A4U1BH16</accession>
<protein>
    <submittedName>
        <fullName evidence="7">Chemotaxis protein</fullName>
    </submittedName>
</protein>
<evidence type="ECO:0000256" key="1">
    <source>
        <dbReference type="ARBA" id="ARBA00022500"/>
    </source>
</evidence>
<dbReference type="GO" id="GO:0004888">
    <property type="term" value="F:transmembrane signaling receptor activity"/>
    <property type="evidence" value="ECO:0007669"/>
    <property type="project" value="TreeGrafter"/>
</dbReference>
<keyword evidence="5" id="KW-0472">Membrane</keyword>
<dbReference type="Pfam" id="PF00015">
    <property type="entry name" value="MCPsignal"/>
    <property type="match status" value="1"/>
</dbReference>
<dbReference type="PROSITE" id="PS50111">
    <property type="entry name" value="CHEMOTAXIS_TRANSDUC_2"/>
    <property type="match status" value="1"/>
</dbReference>
<evidence type="ECO:0000256" key="3">
    <source>
        <dbReference type="PROSITE-ProRule" id="PRU00284"/>
    </source>
</evidence>
<dbReference type="OrthoDB" id="9795078at2"/>
<proteinExistence type="inferred from homology"/>
<keyword evidence="1" id="KW-0145">Chemotaxis</keyword>
<evidence type="ECO:0000256" key="5">
    <source>
        <dbReference type="SAM" id="Phobius"/>
    </source>
</evidence>
<comment type="similarity">
    <text evidence="2">Belongs to the methyl-accepting chemotaxis (MCP) protein family.</text>
</comment>
<evidence type="ECO:0000313" key="8">
    <source>
        <dbReference type="Proteomes" id="UP000305674"/>
    </source>
</evidence>
<comment type="caution">
    <text evidence="7">The sequence shown here is derived from an EMBL/GenBank/DDBJ whole genome shotgun (WGS) entry which is preliminary data.</text>
</comment>
<dbReference type="GO" id="GO:0006935">
    <property type="term" value="P:chemotaxis"/>
    <property type="evidence" value="ECO:0007669"/>
    <property type="project" value="UniProtKB-KW"/>
</dbReference>
<dbReference type="Gene3D" id="1.10.287.950">
    <property type="entry name" value="Methyl-accepting chemotaxis protein"/>
    <property type="match status" value="1"/>
</dbReference>
<keyword evidence="4" id="KW-0175">Coiled coil</keyword>
<dbReference type="PANTHER" id="PTHR43531:SF11">
    <property type="entry name" value="METHYL-ACCEPTING CHEMOTAXIS PROTEIN 3"/>
    <property type="match status" value="1"/>
</dbReference>
<feature type="domain" description="Methyl-accepting transducer" evidence="6">
    <location>
        <begin position="271"/>
        <end position="493"/>
    </location>
</feature>
<dbReference type="SUPFAM" id="SSF58104">
    <property type="entry name" value="Methyl-accepting chemotaxis protein (MCP) signaling domain"/>
    <property type="match status" value="1"/>
</dbReference>
<organism evidence="7 8">
    <name type="scientific">Ferrimonas sediminicola</name>
    <dbReference type="NCBI Taxonomy" id="2569538"/>
    <lineage>
        <taxon>Bacteria</taxon>
        <taxon>Pseudomonadati</taxon>
        <taxon>Pseudomonadota</taxon>
        <taxon>Gammaproteobacteria</taxon>
        <taxon>Alteromonadales</taxon>
        <taxon>Ferrimonadaceae</taxon>
        <taxon>Ferrimonas</taxon>
    </lineage>
</organism>
<dbReference type="InterPro" id="IPR051310">
    <property type="entry name" value="MCP_chemotaxis"/>
</dbReference>
<feature type="transmembrane region" description="Helical" evidence="5">
    <location>
        <begin position="205"/>
        <end position="224"/>
    </location>
</feature>